<gene>
    <name evidence="2" type="ORF">N473_25885</name>
</gene>
<sequence>MITPATQSYTRTAQSNRPQPTLSEQQTNTIKETLAQFDADNLSEADAQSIVNSFSEAGIKPSKALAEQMSELGFDAKTIGELAGTPARPPKDKPALEVDLKQVVDSLSDALADQDTNPLSDEQKQTLLSDLKSQFGLSDDENLVNIHV</sequence>
<dbReference type="Proteomes" id="UP000076486">
    <property type="component" value="Unassembled WGS sequence"/>
</dbReference>
<comment type="caution">
    <text evidence="2">The sequence shown here is derived from an EMBL/GenBank/DDBJ whole genome shotgun (WGS) entry which is preliminary data.</text>
</comment>
<dbReference type="AlphaFoldDB" id="A0A167IIC2"/>
<accession>A0A167IIC2</accession>
<organism evidence="2 3">
    <name type="scientific">Pseudoalteromonas luteoviolacea CPMOR-1</name>
    <dbReference type="NCBI Taxonomy" id="1365248"/>
    <lineage>
        <taxon>Bacteria</taxon>
        <taxon>Pseudomonadati</taxon>
        <taxon>Pseudomonadota</taxon>
        <taxon>Gammaproteobacteria</taxon>
        <taxon>Alteromonadales</taxon>
        <taxon>Pseudoalteromonadaceae</taxon>
        <taxon>Pseudoalteromonas</taxon>
    </lineage>
</organism>
<dbReference type="RefSeq" id="WP_063369605.1">
    <property type="nucleotide sequence ID" value="NZ_AUYC01000059.1"/>
</dbReference>
<proteinExistence type="predicted"/>
<evidence type="ECO:0000313" key="2">
    <source>
        <dbReference type="EMBL" id="KZN59568.1"/>
    </source>
</evidence>
<dbReference type="EMBL" id="AUYC01000059">
    <property type="protein sequence ID" value="KZN59568.1"/>
    <property type="molecule type" value="Genomic_DNA"/>
</dbReference>
<feature type="region of interest" description="Disordered" evidence="1">
    <location>
        <begin position="1"/>
        <end position="26"/>
    </location>
</feature>
<protein>
    <submittedName>
        <fullName evidence="2">Uncharacterized protein</fullName>
    </submittedName>
</protein>
<evidence type="ECO:0000313" key="3">
    <source>
        <dbReference type="Proteomes" id="UP000076486"/>
    </source>
</evidence>
<evidence type="ECO:0000256" key="1">
    <source>
        <dbReference type="SAM" id="MobiDB-lite"/>
    </source>
</evidence>
<dbReference type="PATRIC" id="fig|1365248.3.peg.4422"/>
<name>A0A167IIC2_9GAMM</name>
<reference evidence="2 3" key="1">
    <citation type="submission" date="2013-07" db="EMBL/GenBank/DDBJ databases">
        <title>Comparative Genomic and Metabolomic Analysis of Twelve Strains of Pseudoalteromonas luteoviolacea.</title>
        <authorList>
            <person name="Vynne N.G."/>
            <person name="Mansson M."/>
            <person name="Gram L."/>
        </authorList>
    </citation>
    <scope>NUCLEOTIDE SEQUENCE [LARGE SCALE GENOMIC DNA]</scope>
    <source>
        <strain evidence="2 3">CPMOR-1</strain>
    </source>
</reference>